<comment type="caution">
    <text evidence="8">The sequence shown here is derived from an EMBL/GenBank/DDBJ whole genome shotgun (WGS) entry which is preliminary data.</text>
</comment>
<gene>
    <name evidence="6 8" type="primary">pqqB</name>
    <name evidence="8" type="ORF">GCM10010964_16920</name>
</gene>
<keyword evidence="5 6" id="KW-0884">PQQ biosynthesis</keyword>
<evidence type="ECO:0000259" key="7">
    <source>
        <dbReference type="Pfam" id="PF12706"/>
    </source>
</evidence>
<keyword evidence="9" id="KW-1185">Reference proteome</keyword>
<dbReference type="NCBIfam" id="TIGR02108">
    <property type="entry name" value="PQQ_syn_pqqB"/>
    <property type="match status" value="1"/>
</dbReference>
<evidence type="ECO:0000256" key="6">
    <source>
        <dbReference type="HAMAP-Rule" id="MF_00653"/>
    </source>
</evidence>
<sequence length="315" mass="32425">MAVLRALVLGSAAGGGFPQWNSAGSGCRRARAGDPAARPRTQTSLAVTADGERWALLNAAPDLRAQIEANPPLHPRPAPGAVRHSPIAAVVLTGGEVDGIAGLLTLRERHAFALYAGAPVLAVLRDNPIFNAVNPAIVPRRALPPGAPVLLADAAGEPLGLRVEAFAVPGKVPLFQEPPDGADPGRAEAGETVGLALRAAAGGPTLLFIPGCAALTPALRARIAGADTVLFDGTLWRDDEMIRAGAGPKTGARMGHMSLDGPDGTLAAFRDLPVRRKILIHINNTNPVLLADSPERAAVEAAGWEVAEDGMEITL</sequence>
<keyword evidence="4 6" id="KW-0813">Transport</keyword>
<dbReference type="Proteomes" id="UP000597507">
    <property type="component" value="Unassembled WGS sequence"/>
</dbReference>
<name>A0A8J2ZAR0_9PROT</name>
<accession>A0A8J2ZAR0</accession>
<evidence type="ECO:0000256" key="4">
    <source>
        <dbReference type="ARBA" id="ARBA00022448"/>
    </source>
</evidence>
<feature type="domain" description="Metallo-beta-lactamase" evidence="7">
    <location>
        <begin position="53"/>
        <end position="282"/>
    </location>
</feature>
<dbReference type="InterPro" id="IPR011842">
    <property type="entry name" value="PQQ_synth_PqqB"/>
</dbReference>
<dbReference type="UniPathway" id="UPA00539"/>
<dbReference type="Pfam" id="PF12706">
    <property type="entry name" value="Lactamase_B_2"/>
    <property type="match status" value="1"/>
</dbReference>
<dbReference type="InterPro" id="IPR036866">
    <property type="entry name" value="RibonucZ/Hydroxyglut_hydro"/>
</dbReference>
<dbReference type="GO" id="GO:0018189">
    <property type="term" value="P:pyrroloquinoline quinone biosynthetic process"/>
    <property type="evidence" value="ECO:0007669"/>
    <property type="project" value="UniProtKB-UniRule"/>
</dbReference>
<dbReference type="PROSITE" id="PS51257">
    <property type="entry name" value="PROKAR_LIPOPROTEIN"/>
    <property type="match status" value="1"/>
</dbReference>
<evidence type="ECO:0000313" key="8">
    <source>
        <dbReference type="EMBL" id="GGG29638.1"/>
    </source>
</evidence>
<comment type="function">
    <text evidence="6">May be involved in the transport of PQQ or its precursor to the periplasm.</text>
</comment>
<evidence type="ECO:0000256" key="5">
    <source>
        <dbReference type="ARBA" id="ARBA00022905"/>
    </source>
</evidence>
<evidence type="ECO:0000256" key="1">
    <source>
        <dbReference type="ARBA" id="ARBA00004886"/>
    </source>
</evidence>
<comment type="similarity">
    <text evidence="2 6">Belongs to the PqqB family.</text>
</comment>
<dbReference type="HAMAP" id="MF_00653">
    <property type="entry name" value="PQQ_syn_PqqB"/>
    <property type="match status" value="1"/>
</dbReference>
<dbReference type="Gene3D" id="3.60.15.10">
    <property type="entry name" value="Ribonuclease Z/Hydroxyacylglutathione hydrolase-like"/>
    <property type="match status" value="1"/>
</dbReference>
<evidence type="ECO:0000313" key="9">
    <source>
        <dbReference type="Proteomes" id="UP000597507"/>
    </source>
</evidence>
<evidence type="ECO:0000256" key="2">
    <source>
        <dbReference type="ARBA" id="ARBA00008481"/>
    </source>
</evidence>
<evidence type="ECO:0000256" key="3">
    <source>
        <dbReference type="ARBA" id="ARBA00015084"/>
    </source>
</evidence>
<dbReference type="EMBL" id="BMKS01000004">
    <property type="protein sequence ID" value="GGG29638.1"/>
    <property type="molecule type" value="Genomic_DNA"/>
</dbReference>
<organism evidence="8 9">
    <name type="scientific">Caldovatus sediminis</name>
    <dbReference type="NCBI Taxonomy" id="2041189"/>
    <lineage>
        <taxon>Bacteria</taxon>
        <taxon>Pseudomonadati</taxon>
        <taxon>Pseudomonadota</taxon>
        <taxon>Alphaproteobacteria</taxon>
        <taxon>Acetobacterales</taxon>
        <taxon>Roseomonadaceae</taxon>
        <taxon>Caldovatus</taxon>
    </lineage>
</organism>
<protein>
    <recommendedName>
        <fullName evidence="3 6">Coenzyme PQQ synthesis protein B</fullName>
    </recommendedName>
    <alternativeName>
        <fullName evidence="6">Pyrroloquinoline quinone biosynthesis protein B</fullName>
    </alternativeName>
</protein>
<reference evidence="8 9" key="1">
    <citation type="journal article" date="2014" name="Int. J. Syst. Evol. Microbiol.">
        <title>Complete genome sequence of Corynebacterium casei LMG S-19264T (=DSM 44701T), isolated from a smear-ripened cheese.</title>
        <authorList>
            <consortium name="US DOE Joint Genome Institute (JGI-PGF)"/>
            <person name="Walter F."/>
            <person name="Albersmeier A."/>
            <person name="Kalinowski J."/>
            <person name="Ruckert C."/>
        </authorList>
    </citation>
    <scope>NUCLEOTIDE SEQUENCE [LARGE SCALE GENOMIC DNA]</scope>
    <source>
        <strain evidence="8 9">CGMCC 1.16330</strain>
    </source>
</reference>
<dbReference type="InterPro" id="IPR001279">
    <property type="entry name" value="Metallo-B-lactamas"/>
</dbReference>
<proteinExistence type="inferred from homology"/>
<dbReference type="AlphaFoldDB" id="A0A8J2ZAR0"/>
<dbReference type="SUPFAM" id="SSF56281">
    <property type="entry name" value="Metallo-hydrolase/oxidoreductase"/>
    <property type="match status" value="1"/>
</dbReference>
<comment type="pathway">
    <text evidence="1 6">Cofactor biosynthesis; pyrroloquinoline quinone biosynthesis.</text>
</comment>